<feature type="transmembrane region" description="Helical" evidence="2">
    <location>
        <begin position="202"/>
        <end position="224"/>
    </location>
</feature>
<name>A0A8S1CNM8_9INSE</name>
<feature type="transmembrane region" description="Helical" evidence="2">
    <location>
        <begin position="498"/>
        <end position="517"/>
    </location>
</feature>
<reference evidence="3 4" key="1">
    <citation type="submission" date="2020-04" db="EMBL/GenBank/DDBJ databases">
        <authorList>
            <person name="Alioto T."/>
            <person name="Alioto T."/>
            <person name="Gomez Garrido J."/>
        </authorList>
    </citation>
    <scope>NUCLEOTIDE SEQUENCE [LARGE SCALE GENOMIC DNA]</scope>
</reference>
<dbReference type="SUPFAM" id="SSF103473">
    <property type="entry name" value="MFS general substrate transporter"/>
    <property type="match status" value="1"/>
</dbReference>
<protein>
    <recommendedName>
        <fullName evidence="5">Major facilitator superfamily (MFS) profile domain-containing protein</fullName>
    </recommendedName>
</protein>
<feature type="transmembrane region" description="Helical" evidence="2">
    <location>
        <begin position="523"/>
        <end position="545"/>
    </location>
</feature>
<feature type="compositionally biased region" description="Low complexity" evidence="1">
    <location>
        <begin position="103"/>
        <end position="115"/>
    </location>
</feature>
<comment type="caution">
    <text evidence="3">The sequence shown here is derived from an EMBL/GenBank/DDBJ whole genome shotgun (WGS) entry which is preliminary data.</text>
</comment>
<dbReference type="EMBL" id="CADEPI010000048">
    <property type="protein sequence ID" value="CAB3369791.1"/>
    <property type="molecule type" value="Genomic_DNA"/>
</dbReference>
<feature type="transmembrane region" description="Helical" evidence="2">
    <location>
        <begin position="361"/>
        <end position="380"/>
    </location>
</feature>
<dbReference type="Pfam" id="PF07690">
    <property type="entry name" value="MFS_1"/>
    <property type="match status" value="1"/>
</dbReference>
<evidence type="ECO:0008006" key="5">
    <source>
        <dbReference type="Google" id="ProtNLM"/>
    </source>
</evidence>
<keyword evidence="2" id="KW-0812">Transmembrane</keyword>
<feature type="compositionally biased region" description="Basic residues" evidence="1">
    <location>
        <begin position="751"/>
        <end position="769"/>
    </location>
</feature>
<feature type="region of interest" description="Disordered" evidence="1">
    <location>
        <begin position="98"/>
        <end position="117"/>
    </location>
</feature>
<sequence length="825" mass="91080">MMHNKRVTVDVEGYSSEDMPHHHHHHMHHENHHQHHCSPPISPSLSPSPPPPPTRWATLMQARKNRQERIREANSALSFSESGDSCPHCRCGRYSKLNRHNSTHSNHSASTTLNSYSTSHRDSRAHERYCDEDDDFGGGGSGGNGGFWGGGAFADACGGTDDSIQVLNERDMNSLHKTVPALRRHDVNTATIRQHYYPEGGWGWIVCACGFLVHVFTTGLQFSYGVLYLEAVKIHGREAVMDAAWIGVLCFAVSLATAPLIVAFCRRKSTRLTAVFGGLVMALAVLFTSFAQQIHQVFLSYGIVFGVGIGMVRESSGLMLGQYFKRRREFVEIVVQAGGGIGITLFSVFYKEAIGNIGWRLGLQAVTGVVFISFFLGVCYRSASLYHPQRRAILHLKNQKKKVKEKKGHITIEKPPFFDFSPLKVRTVQILLISSATAAVGLYTPIFYLVMHGYNEGLEDSALVLLQTFLGFATALGCVGFGLVVVRPSDQCLISRQYLCQASMVGIGVSLLALSTVQGYHGYVLFVWIYGIFLGGFIYSLKMYVLERVRAKHFTRTWGFVQGAKAIPALLGIPITGYINESHPKAGYYFSSFFTLLGAALLFLMNWYKRTVVQHPDPSGCLSFSEAPPCSCSTPTPGPGTPAAMRSQGKIAKSISFATTLDLADTPPPPPPPPAAANDLLGCISEEALVNHTNSADNFIIDYDFYQGHNHHDLNSGGFPGKRPLRPNMTMSLSEPESLARKEVLVNGHGPHNHHHHHHHHHNHHHAHQHQTPQPSRHNGDVKRRGDEADPLPHILPSPAFCRQQSWAGRPVKNITVIEQLTTSV</sequence>
<feature type="transmembrane region" description="Helical" evidence="2">
    <location>
        <begin position="244"/>
        <end position="265"/>
    </location>
</feature>
<dbReference type="InterPro" id="IPR036259">
    <property type="entry name" value="MFS_trans_sf"/>
</dbReference>
<keyword evidence="4" id="KW-1185">Reference proteome</keyword>
<accession>A0A8S1CNM8</accession>
<feature type="transmembrane region" description="Helical" evidence="2">
    <location>
        <begin position="557"/>
        <end position="580"/>
    </location>
</feature>
<keyword evidence="2" id="KW-0472">Membrane</keyword>
<evidence type="ECO:0000313" key="3">
    <source>
        <dbReference type="EMBL" id="CAB3369791.1"/>
    </source>
</evidence>
<feature type="transmembrane region" description="Helical" evidence="2">
    <location>
        <begin position="586"/>
        <end position="608"/>
    </location>
</feature>
<keyword evidence="2" id="KW-1133">Transmembrane helix</keyword>
<feature type="transmembrane region" description="Helical" evidence="2">
    <location>
        <begin position="430"/>
        <end position="450"/>
    </location>
</feature>
<dbReference type="GO" id="GO:0022857">
    <property type="term" value="F:transmembrane transporter activity"/>
    <property type="evidence" value="ECO:0007669"/>
    <property type="project" value="InterPro"/>
</dbReference>
<dbReference type="Gene3D" id="1.20.1250.20">
    <property type="entry name" value="MFS general substrate transporter like domains"/>
    <property type="match status" value="1"/>
</dbReference>
<feature type="transmembrane region" description="Helical" evidence="2">
    <location>
        <begin position="462"/>
        <end position="486"/>
    </location>
</feature>
<feature type="region of interest" description="Disordered" evidence="1">
    <location>
        <begin position="747"/>
        <end position="797"/>
    </location>
</feature>
<evidence type="ECO:0000313" key="4">
    <source>
        <dbReference type="Proteomes" id="UP000494165"/>
    </source>
</evidence>
<gene>
    <name evidence="3" type="ORF">CLODIP_2_CD14107</name>
</gene>
<feature type="transmembrane region" description="Helical" evidence="2">
    <location>
        <begin position="298"/>
        <end position="318"/>
    </location>
</feature>
<feature type="compositionally biased region" description="Pro residues" evidence="1">
    <location>
        <begin position="40"/>
        <end position="54"/>
    </location>
</feature>
<dbReference type="PANTHER" id="PTHR11360">
    <property type="entry name" value="MONOCARBOXYLATE TRANSPORTER"/>
    <property type="match status" value="1"/>
</dbReference>
<feature type="compositionally biased region" description="Basic and acidic residues" evidence="1">
    <location>
        <begin position="778"/>
        <end position="788"/>
    </location>
</feature>
<dbReference type="PANTHER" id="PTHR11360:SF93">
    <property type="entry name" value="MONOCARBOXYLATE TRANSPORTER 7-LIKE PROTEIN"/>
    <property type="match status" value="1"/>
</dbReference>
<evidence type="ECO:0000256" key="1">
    <source>
        <dbReference type="SAM" id="MobiDB-lite"/>
    </source>
</evidence>
<dbReference type="InterPro" id="IPR011701">
    <property type="entry name" value="MFS"/>
</dbReference>
<feature type="transmembrane region" description="Helical" evidence="2">
    <location>
        <begin position="330"/>
        <end position="349"/>
    </location>
</feature>
<evidence type="ECO:0000256" key="2">
    <source>
        <dbReference type="SAM" id="Phobius"/>
    </source>
</evidence>
<dbReference type="AlphaFoldDB" id="A0A8S1CNM8"/>
<proteinExistence type="predicted"/>
<dbReference type="CDD" id="cd17352">
    <property type="entry name" value="MFS_MCT_SLC16"/>
    <property type="match status" value="1"/>
</dbReference>
<dbReference type="InterPro" id="IPR050327">
    <property type="entry name" value="Proton-linked_MCT"/>
</dbReference>
<dbReference type="OrthoDB" id="6499973at2759"/>
<feature type="compositionally biased region" description="Basic residues" evidence="1">
    <location>
        <begin position="21"/>
        <end position="36"/>
    </location>
</feature>
<dbReference type="Proteomes" id="UP000494165">
    <property type="component" value="Unassembled WGS sequence"/>
</dbReference>
<feature type="transmembrane region" description="Helical" evidence="2">
    <location>
        <begin position="272"/>
        <end position="292"/>
    </location>
</feature>
<feature type="region of interest" description="Disordered" evidence="1">
    <location>
        <begin position="15"/>
        <end position="87"/>
    </location>
</feature>
<organism evidence="3 4">
    <name type="scientific">Cloeon dipterum</name>
    <dbReference type="NCBI Taxonomy" id="197152"/>
    <lineage>
        <taxon>Eukaryota</taxon>
        <taxon>Metazoa</taxon>
        <taxon>Ecdysozoa</taxon>
        <taxon>Arthropoda</taxon>
        <taxon>Hexapoda</taxon>
        <taxon>Insecta</taxon>
        <taxon>Pterygota</taxon>
        <taxon>Palaeoptera</taxon>
        <taxon>Ephemeroptera</taxon>
        <taxon>Pisciforma</taxon>
        <taxon>Baetidae</taxon>
        <taxon>Cloeon</taxon>
    </lineage>
</organism>